<dbReference type="Gene3D" id="3.40.50.720">
    <property type="entry name" value="NAD(P)-binding Rossmann-like Domain"/>
    <property type="match status" value="1"/>
</dbReference>
<accession>A0A9W8NEP1</accession>
<dbReference type="PANTHER" id="PTHR48106">
    <property type="entry name" value="QUINONE OXIDOREDUCTASE PIG3-RELATED"/>
    <property type="match status" value="1"/>
</dbReference>
<sequence>MAAAGRDARWVILGLMGGSKLEGVDIGMLLFKRIRLEGSTLRSRDPEYQGRLKDKLAEYIPDFETGKLKVKIDSVFAMDDIIKAHELMEKNVTTGKIICTVP</sequence>
<protein>
    <recommendedName>
        <fullName evidence="5">Alcohol dehydrogenase-like C-terminal domain-containing protein</fullName>
    </recommendedName>
</protein>
<dbReference type="VEuPathDB" id="FungiDB:F4678DRAFT_429926"/>
<evidence type="ECO:0000256" key="2">
    <source>
        <dbReference type="ARBA" id="ARBA00023002"/>
    </source>
</evidence>
<dbReference type="Gene3D" id="3.90.180.10">
    <property type="entry name" value="Medium-chain alcohol dehydrogenases, catalytic domain"/>
    <property type="match status" value="1"/>
</dbReference>
<gene>
    <name evidence="3" type="ORF">NPX13_g5150</name>
</gene>
<evidence type="ECO:0000256" key="1">
    <source>
        <dbReference type="ARBA" id="ARBA00022857"/>
    </source>
</evidence>
<reference evidence="3" key="1">
    <citation type="submission" date="2022-07" db="EMBL/GenBank/DDBJ databases">
        <title>Genome Sequence of Xylaria arbuscula.</title>
        <authorList>
            <person name="Buettner E."/>
        </authorList>
    </citation>
    <scope>NUCLEOTIDE SEQUENCE</scope>
    <source>
        <strain evidence="3">VT107</strain>
    </source>
</reference>
<keyword evidence="4" id="KW-1185">Reference proteome</keyword>
<dbReference type="PANTHER" id="PTHR48106:SF18">
    <property type="entry name" value="QUINONE OXIDOREDUCTASE PIG3"/>
    <property type="match status" value="1"/>
</dbReference>
<name>A0A9W8NEP1_9PEZI</name>
<dbReference type="Proteomes" id="UP001148614">
    <property type="component" value="Unassembled WGS sequence"/>
</dbReference>
<dbReference type="EMBL" id="JANPWZ010000791">
    <property type="protein sequence ID" value="KAJ3572133.1"/>
    <property type="molecule type" value="Genomic_DNA"/>
</dbReference>
<comment type="caution">
    <text evidence="3">The sequence shown here is derived from an EMBL/GenBank/DDBJ whole genome shotgun (WGS) entry which is preliminary data.</text>
</comment>
<dbReference type="Pfam" id="PF13602">
    <property type="entry name" value="ADH_zinc_N_2"/>
    <property type="match status" value="1"/>
</dbReference>
<proteinExistence type="predicted"/>
<dbReference type="AlphaFoldDB" id="A0A9W8NEP1"/>
<evidence type="ECO:0008006" key="5">
    <source>
        <dbReference type="Google" id="ProtNLM"/>
    </source>
</evidence>
<keyword evidence="1" id="KW-0521">NADP</keyword>
<evidence type="ECO:0000313" key="3">
    <source>
        <dbReference type="EMBL" id="KAJ3572133.1"/>
    </source>
</evidence>
<dbReference type="GO" id="GO:0016651">
    <property type="term" value="F:oxidoreductase activity, acting on NAD(P)H"/>
    <property type="evidence" value="ECO:0007669"/>
    <property type="project" value="TreeGrafter"/>
</dbReference>
<evidence type="ECO:0000313" key="4">
    <source>
        <dbReference type="Proteomes" id="UP001148614"/>
    </source>
</evidence>
<dbReference type="GO" id="GO:0070402">
    <property type="term" value="F:NADPH binding"/>
    <property type="evidence" value="ECO:0007669"/>
    <property type="project" value="TreeGrafter"/>
</dbReference>
<keyword evidence="2" id="KW-0560">Oxidoreductase</keyword>
<organism evidence="3 4">
    <name type="scientific">Xylaria arbuscula</name>
    <dbReference type="NCBI Taxonomy" id="114810"/>
    <lineage>
        <taxon>Eukaryota</taxon>
        <taxon>Fungi</taxon>
        <taxon>Dikarya</taxon>
        <taxon>Ascomycota</taxon>
        <taxon>Pezizomycotina</taxon>
        <taxon>Sordariomycetes</taxon>
        <taxon>Xylariomycetidae</taxon>
        <taxon>Xylariales</taxon>
        <taxon>Xylariaceae</taxon>
        <taxon>Xylaria</taxon>
    </lineage>
</organism>